<dbReference type="GO" id="GO:0000155">
    <property type="term" value="F:phosphorelay sensor kinase activity"/>
    <property type="evidence" value="ECO:0007669"/>
    <property type="project" value="InterPro"/>
</dbReference>
<dbReference type="SUPFAM" id="SSF47384">
    <property type="entry name" value="Homodimeric domain of signal transducing histidine kinase"/>
    <property type="match status" value="1"/>
</dbReference>
<evidence type="ECO:0000256" key="2">
    <source>
        <dbReference type="ARBA" id="ARBA00012438"/>
    </source>
</evidence>
<gene>
    <name evidence="8" type="ORF">A2161_02430</name>
</gene>
<evidence type="ECO:0000313" key="9">
    <source>
        <dbReference type="Proteomes" id="UP000179266"/>
    </source>
</evidence>
<dbReference type="EC" id="2.7.13.3" evidence="2"/>
<dbReference type="Proteomes" id="UP000179266">
    <property type="component" value="Unassembled WGS sequence"/>
</dbReference>
<dbReference type="InterPro" id="IPR036097">
    <property type="entry name" value="HisK_dim/P_sf"/>
</dbReference>
<feature type="coiled-coil region" evidence="5">
    <location>
        <begin position="124"/>
        <end position="179"/>
    </location>
</feature>
<name>A0A1F7RYA7_9BACT</name>
<feature type="domain" description="Response regulatory" evidence="7">
    <location>
        <begin position="4"/>
        <end position="118"/>
    </location>
</feature>
<dbReference type="PANTHER" id="PTHR43065">
    <property type="entry name" value="SENSOR HISTIDINE KINASE"/>
    <property type="match status" value="1"/>
</dbReference>
<evidence type="ECO:0000256" key="3">
    <source>
        <dbReference type="ARBA" id="ARBA00022553"/>
    </source>
</evidence>
<organism evidence="8 9">
    <name type="scientific">Candidatus Schekmanbacteria bacterium RBG_13_48_7</name>
    <dbReference type="NCBI Taxonomy" id="1817878"/>
    <lineage>
        <taxon>Bacteria</taxon>
        <taxon>Candidatus Schekmaniibacteriota</taxon>
    </lineage>
</organism>
<evidence type="ECO:0000256" key="1">
    <source>
        <dbReference type="ARBA" id="ARBA00000085"/>
    </source>
</evidence>
<dbReference type="Gene3D" id="1.10.287.130">
    <property type="match status" value="1"/>
</dbReference>
<dbReference type="SUPFAM" id="SSF52172">
    <property type="entry name" value="CheY-like"/>
    <property type="match status" value="1"/>
</dbReference>
<proteinExistence type="predicted"/>
<dbReference type="InterPro" id="IPR003594">
    <property type="entry name" value="HATPase_dom"/>
</dbReference>
<dbReference type="Gene3D" id="3.30.565.10">
    <property type="entry name" value="Histidine kinase-like ATPase, C-terminal domain"/>
    <property type="match status" value="1"/>
</dbReference>
<dbReference type="PROSITE" id="PS50109">
    <property type="entry name" value="HIS_KIN"/>
    <property type="match status" value="1"/>
</dbReference>
<feature type="domain" description="Histidine kinase" evidence="6">
    <location>
        <begin position="188"/>
        <end position="437"/>
    </location>
</feature>
<evidence type="ECO:0000313" key="8">
    <source>
        <dbReference type="EMBL" id="OGL46451.1"/>
    </source>
</evidence>
<dbReference type="PANTHER" id="PTHR43065:SF50">
    <property type="entry name" value="HISTIDINE KINASE"/>
    <property type="match status" value="1"/>
</dbReference>
<dbReference type="SMART" id="SM00387">
    <property type="entry name" value="HATPase_c"/>
    <property type="match status" value="1"/>
</dbReference>
<reference evidence="8 9" key="1">
    <citation type="journal article" date="2016" name="Nat. Commun.">
        <title>Thousands of microbial genomes shed light on interconnected biogeochemical processes in an aquifer system.</title>
        <authorList>
            <person name="Anantharaman K."/>
            <person name="Brown C.T."/>
            <person name="Hug L.A."/>
            <person name="Sharon I."/>
            <person name="Castelle C.J."/>
            <person name="Probst A.J."/>
            <person name="Thomas B.C."/>
            <person name="Singh A."/>
            <person name="Wilkins M.J."/>
            <person name="Karaoz U."/>
            <person name="Brodie E.L."/>
            <person name="Williams K.H."/>
            <person name="Hubbard S.S."/>
            <person name="Banfield J.F."/>
        </authorList>
    </citation>
    <scope>NUCLEOTIDE SEQUENCE [LARGE SCALE GENOMIC DNA]</scope>
</reference>
<dbReference type="SUPFAM" id="SSF55874">
    <property type="entry name" value="ATPase domain of HSP90 chaperone/DNA topoisomerase II/histidine kinase"/>
    <property type="match status" value="1"/>
</dbReference>
<dbReference type="InterPro" id="IPR003661">
    <property type="entry name" value="HisK_dim/P_dom"/>
</dbReference>
<comment type="catalytic activity">
    <reaction evidence="1">
        <text>ATP + protein L-histidine = ADP + protein N-phospho-L-histidine.</text>
        <dbReference type="EC" id="2.7.13.3"/>
    </reaction>
</comment>
<dbReference type="Pfam" id="PF02518">
    <property type="entry name" value="HATPase_c"/>
    <property type="match status" value="1"/>
</dbReference>
<evidence type="ECO:0000256" key="5">
    <source>
        <dbReference type="SAM" id="Coils"/>
    </source>
</evidence>
<accession>A0A1F7RYA7</accession>
<keyword evidence="5" id="KW-0175">Coiled coil</keyword>
<comment type="caution">
    <text evidence="8">The sequence shown here is derived from an EMBL/GenBank/DDBJ whole genome shotgun (WGS) entry which is preliminary data.</text>
</comment>
<dbReference type="CDD" id="cd00156">
    <property type="entry name" value="REC"/>
    <property type="match status" value="1"/>
</dbReference>
<evidence type="ECO:0000259" key="6">
    <source>
        <dbReference type="PROSITE" id="PS50109"/>
    </source>
</evidence>
<dbReference type="InterPro" id="IPR001789">
    <property type="entry name" value="Sig_transdc_resp-reg_receiver"/>
</dbReference>
<dbReference type="Pfam" id="PF00072">
    <property type="entry name" value="Response_reg"/>
    <property type="match status" value="1"/>
</dbReference>
<dbReference type="AlphaFoldDB" id="A0A1F7RYA7"/>
<dbReference type="InterPro" id="IPR036890">
    <property type="entry name" value="HATPase_C_sf"/>
</dbReference>
<dbReference type="InterPro" id="IPR005467">
    <property type="entry name" value="His_kinase_dom"/>
</dbReference>
<dbReference type="Gene3D" id="3.40.50.2300">
    <property type="match status" value="1"/>
</dbReference>
<dbReference type="PROSITE" id="PS50110">
    <property type="entry name" value="RESPONSE_REGULATORY"/>
    <property type="match status" value="1"/>
</dbReference>
<evidence type="ECO:0000256" key="4">
    <source>
        <dbReference type="PROSITE-ProRule" id="PRU00169"/>
    </source>
</evidence>
<protein>
    <recommendedName>
        <fullName evidence="2">histidine kinase</fullName>
        <ecNumber evidence="2">2.7.13.3</ecNumber>
    </recommendedName>
</protein>
<evidence type="ECO:0000259" key="7">
    <source>
        <dbReference type="PROSITE" id="PS50110"/>
    </source>
</evidence>
<dbReference type="EMBL" id="MGDD01000127">
    <property type="protein sequence ID" value="OGL46451.1"/>
    <property type="molecule type" value="Genomic_DNA"/>
</dbReference>
<feature type="modified residue" description="4-aspartylphosphate" evidence="4">
    <location>
        <position position="53"/>
    </location>
</feature>
<dbReference type="SMART" id="SM00448">
    <property type="entry name" value="REC"/>
    <property type="match status" value="1"/>
</dbReference>
<keyword evidence="3 4" id="KW-0597">Phosphoprotein</keyword>
<sequence length="438" mass="49376">MQADILIIDDEPCIREIIASHLNEKNYVCKGAESWEEAKGIINNEKIALVICDIMLPLINGIEILRRLKDQHPELAVMMISGNADINNAIQSLELGADDYVTKPFDLDTISTKVQSVINRQRIKLQHNQDIANLKKVKDELEANLKGLNNNLLENQDKLKNAENEISKIHRHLIQQEKMSAIGLLAAGVAHEINNPIGFIGSNMNTLKKYIQGIILLLENYNELQNLMDEGNTDRIKELFQNLEKKKKDMDIDFIITDVTNLVNESLDGTNRVRKIVQDLKNFCRNDDEKQQMANLNEGLESTLNIIWNELKYKAKIIKDYGELPCVLCYPMQLNQVFMNILVNAAHAIEKDGVIRITTKRETDKIIVQIADNGKGIPKEYLSRIFEPFFTTKEVGKGTGLGLSISYNIIEKHNGSIEVESEAGKGATFTISLPVTGV</sequence>
<dbReference type="PRINTS" id="PR00344">
    <property type="entry name" value="BCTRLSENSOR"/>
</dbReference>
<dbReference type="InterPro" id="IPR004358">
    <property type="entry name" value="Sig_transdc_His_kin-like_C"/>
</dbReference>
<dbReference type="CDD" id="cd00082">
    <property type="entry name" value="HisKA"/>
    <property type="match status" value="1"/>
</dbReference>
<dbReference type="InterPro" id="IPR011006">
    <property type="entry name" value="CheY-like_superfamily"/>
</dbReference>